<dbReference type="EMBL" id="JBCDNA010000003">
    <property type="protein sequence ID" value="MEL4457116.1"/>
    <property type="molecule type" value="Genomic_DNA"/>
</dbReference>
<reference evidence="5 6" key="1">
    <citation type="submission" date="2024-04" db="EMBL/GenBank/DDBJ databases">
        <title>whole genome sequencing of Lutimonas vermicola strain IMCC1616.</title>
        <authorList>
            <person name="Bae S.S."/>
        </authorList>
    </citation>
    <scope>NUCLEOTIDE SEQUENCE [LARGE SCALE GENOMIC DNA]</scope>
    <source>
        <strain evidence="5 6">IMCC1616</strain>
    </source>
</reference>
<proteinExistence type="inferred from homology"/>
<evidence type="ECO:0000256" key="1">
    <source>
        <dbReference type="ARBA" id="ARBA00022490"/>
    </source>
</evidence>
<evidence type="ECO:0000256" key="2">
    <source>
        <dbReference type="ARBA" id="ARBA00022517"/>
    </source>
</evidence>
<keyword evidence="1 3" id="KW-0963">Cytoplasm</keyword>
<organism evidence="5 6">
    <name type="scientific">Lutimonas vermicola</name>
    <dbReference type="NCBI Taxonomy" id="414288"/>
    <lineage>
        <taxon>Bacteria</taxon>
        <taxon>Pseudomonadati</taxon>
        <taxon>Bacteroidota</taxon>
        <taxon>Flavobacteriia</taxon>
        <taxon>Flavobacteriales</taxon>
        <taxon>Flavobacteriaceae</taxon>
        <taxon>Lutimonas</taxon>
    </lineage>
</organism>
<accession>A0ABU9L3U5</accession>
<evidence type="ECO:0000259" key="4">
    <source>
        <dbReference type="Pfam" id="PF02576"/>
    </source>
</evidence>
<dbReference type="PANTHER" id="PTHR33867:SF1">
    <property type="entry name" value="RIBOSOME MATURATION FACTOR RIMP"/>
    <property type="match status" value="1"/>
</dbReference>
<keyword evidence="2 3" id="KW-0690">Ribosome biogenesis</keyword>
<feature type="domain" description="Ribosome maturation factor RimP N-terminal" evidence="4">
    <location>
        <begin position="20"/>
        <end position="73"/>
    </location>
</feature>
<comment type="caution">
    <text evidence="5">The sequence shown here is derived from an EMBL/GenBank/DDBJ whole genome shotgun (WGS) entry which is preliminary data.</text>
</comment>
<sequence length="153" mass="17408">MDQTLVKKLVDEALSENSSLFLIELNFGSDGSIKITVDGDQGVPLSECIRISRHVEHNLDRENEDFSLEVTTPNITDPITDNRQYNKNIERTLQVKTAEEKFEGKLIAVTDKEIILFWKAREPKPIGKGKITVEKRQSIPLSEIKEAKVKIIF</sequence>
<dbReference type="InterPro" id="IPR035956">
    <property type="entry name" value="RimP_N_sf"/>
</dbReference>
<dbReference type="SUPFAM" id="SSF75420">
    <property type="entry name" value="YhbC-like, N-terminal domain"/>
    <property type="match status" value="1"/>
</dbReference>
<protein>
    <recommendedName>
        <fullName evidence="3">Ribosome maturation factor RimP</fullName>
    </recommendedName>
</protein>
<evidence type="ECO:0000256" key="3">
    <source>
        <dbReference type="HAMAP-Rule" id="MF_01077"/>
    </source>
</evidence>
<dbReference type="PANTHER" id="PTHR33867">
    <property type="entry name" value="RIBOSOME MATURATION FACTOR RIMP"/>
    <property type="match status" value="1"/>
</dbReference>
<dbReference type="InterPro" id="IPR028989">
    <property type="entry name" value="RimP_N"/>
</dbReference>
<dbReference type="HAMAP" id="MF_01077">
    <property type="entry name" value="RimP"/>
    <property type="match status" value="1"/>
</dbReference>
<dbReference type="NCBIfam" id="NF002531">
    <property type="entry name" value="PRK02001.1"/>
    <property type="match status" value="1"/>
</dbReference>
<keyword evidence="6" id="KW-1185">Reference proteome</keyword>
<dbReference type="InterPro" id="IPR003728">
    <property type="entry name" value="Ribosome_maturation_RimP"/>
</dbReference>
<gene>
    <name evidence="3 5" type="primary">rimP</name>
    <name evidence="5" type="ORF">AABB81_14505</name>
</gene>
<comment type="subcellular location">
    <subcellularLocation>
        <location evidence="3">Cytoplasm</location>
    </subcellularLocation>
</comment>
<comment type="function">
    <text evidence="3">Required for maturation of 30S ribosomal subunits.</text>
</comment>
<dbReference type="RefSeq" id="WP_342161276.1">
    <property type="nucleotide sequence ID" value="NZ_JBCDNA010000003.1"/>
</dbReference>
<dbReference type="Pfam" id="PF02576">
    <property type="entry name" value="RimP_N"/>
    <property type="match status" value="1"/>
</dbReference>
<evidence type="ECO:0000313" key="5">
    <source>
        <dbReference type="EMBL" id="MEL4457116.1"/>
    </source>
</evidence>
<dbReference type="Proteomes" id="UP001474120">
    <property type="component" value="Unassembled WGS sequence"/>
</dbReference>
<evidence type="ECO:0000313" key="6">
    <source>
        <dbReference type="Proteomes" id="UP001474120"/>
    </source>
</evidence>
<comment type="similarity">
    <text evidence="3">Belongs to the RimP family.</text>
</comment>
<name>A0ABU9L3U5_9FLAO</name>
<dbReference type="Gene3D" id="3.30.300.70">
    <property type="entry name" value="RimP-like superfamily, N-terminal"/>
    <property type="match status" value="1"/>
</dbReference>